<reference evidence="2 3" key="1">
    <citation type="submission" date="2019-05" db="EMBL/GenBank/DDBJ databases">
        <title>Another draft genome of Portunus trituberculatus and its Hox gene families provides insights of decapod evolution.</title>
        <authorList>
            <person name="Jeong J.-H."/>
            <person name="Song I."/>
            <person name="Kim S."/>
            <person name="Choi T."/>
            <person name="Kim D."/>
            <person name="Ryu S."/>
            <person name="Kim W."/>
        </authorList>
    </citation>
    <scope>NUCLEOTIDE SEQUENCE [LARGE SCALE GENOMIC DNA]</scope>
    <source>
        <tissue evidence="2">Muscle</tissue>
    </source>
</reference>
<comment type="caution">
    <text evidence="2">The sequence shown here is derived from an EMBL/GenBank/DDBJ whole genome shotgun (WGS) entry which is preliminary data.</text>
</comment>
<organism evidence="2 3">
    <name type="scientific">Portunus trituberculatus</name>
    <name type="common">Swimming crab</name>
    <name type="synonym">Neptunus trituberculatus</name>
    <dbReference type="NCBI Taxonomy" id="210409"/>
    <lineage>
        <taxon>Eukaryota</taxon>
        <taxon>Metazoa</taxon>
        <taxon>Ecdysozoa</taxon>
        <taxon>Arthropoda</taxon>
        <taxon>Crustacea</taxon>
        <taxon>Multicrustacea</taxon>
        <taxon>Malacostraca</taxon>
        <taxon>Eumalacostraca</taxon>
        <taxon>Eucarida</taxon>
        <taxon>Decapoda</taxon>
        <taxon>Pleocyemata</taxon>
        <taxon>Brachyura</taxon>
        <taxon>Eubrachyura</taxon>
        <taxon>Portunoidea</taxon>
        <taxon>Portunidae</taxon>
        <taxon>Portuninae</taxon>
        <taxon>Portunus</taxon>
    </lineage>
</organism>
<dbReference type="EMBL" id="VSRR010000481">
    <property type="protein sequence ID" value="MPC16135.1"/>
    <property type="molecule type" value="Genomic_DNA"/>
</dbReference>
<accession>A0A5B7D478</accession>
<keyword evidence="3" id="KW-1185">Reference proteome</keyword>
<feature type="region of interest" description="Disordered" evidence="1">
    <location>
        <begin position="1"/>
        <end position="24"/>
    </location>
</feature>
<protein>
    <submittedName>
        <fullName evidence="2">Uncharacterized protein</fullName>
    </submittedName>
</protein>
<evidence type="ECO:0000313" key="3">
    <source>
        <dbReference type="Proteomes" id="UP000324222"/>
    </source>
</evidence>
<name>A0A5B7D478_PORTR</name>
<sequence length="38" mass="4131">MQDKEDMDPELASHDARNGNGFHPLSSLSVHVVLAALQ</sequence>
<dbReference type="AlphaFoldDB" id="A0A5B7D478"/>
<proteinExistence type="predicted"/>
<gene>
    <name evidence="2" type="ORF">E2C01_008955</name>
</gene>
<dbReference type="Proteomes" id="UP000324222">
    <property type="component" value="Unassembled WGS sequence"/>
</dbReference>
<evidence type="ECO:0000256" key="1">
    <source>
        <dbReference type="SAM" id="MobiDB-lite"/>
    </source>
</evidence>
<evidence type="ECO:0000313" key="2">
    <source>
        <dbReference type="EMBL" id="MPC16135.1"/>
    </source>
</evidence>